<dbReference type="RefSeq" id="WP_377427027.1">
    <property type="nucleotide sequence ID" value="NZ_JBHSPR010000029.1"/>
</dbReference>
<gene>
    <name evidence="2" type="ORF">ACFP2T_28405</name>
</gene>
<accession>A0ABW1KGW1</accession>
<organism evidence="2 3">
    <name type="scientific">Plantactinospora solaniradicis</name>
    <dbReference type="NCBI Taxonomy" id="1723736"/>
    <lineage>
        <taxon>Bacteria</taxon>
        <taxon>Bacillati</taxon>
        <taxon>Actinomycetota</taxon>
        <taxon>Actinomycetes</taxon>
        <taxon>Micromonosporales</taxon>
        <taxon>Micromonosporaceae</taxon>
        <taxon>Plantactinospora</taxon>
    </lineage>
</organism>
<comment type="caution">
    <text evidence="2">The sequence shown here is derived from an EMBL/GenBank/DDBJ whole genome shotgun (WGS) entry which is preliminary data.</text>
</comment>
<keyword evidence="3" id="KW-1185">Reference proteome</keyword>
<reference evidence="3" key="1">
    <citation type="journal article" date="2019" name="Int. J. Syst. Evol. Microbiol.">
        <title>The Global Catalogue of Microorganisms (GCM) 10K type strain sequencing project: providing services to taxonomists for standard genome sequencing and annotation.</title>
        <authorList>
            <consortium name="The Broad Institute Genomics Platform"/>
            <consortium name="The Broad Institute Genome Sequencing Center for Infectious Disease"/>
            <person name="Wu L."/>
            <person name="Ma J."/>
        </authorList>
    </citation>
    <scope>NUCLEOTIDE SEQUENCE [LARGE SCALE GENOMIC DNA]</scope>
    <source>
        <strain evidence="3">ZS-35-S2</strain>
    </source>
</reference>
<name>A0ABW1KGW1_9ACTN</name>
<proteinExistence type="predicted"/>
<feature type="region of interest" description="Disordered" evidence="1">
    <location>
        <begin position="48"/>
        <end position="80"/>
    </location>
</feature>
<evidence type="ECO:0000313" key="2">
    <source>
        <dbReference type="EMBL" id="MFC6020103.1"/>
    </source>
</evidence>
<protein>
    <submittedName>
        <fullName evidence="2">Uncharacterized protein</fullName>
    </submittedName>
</protein>
<evidence type="ECO:0000256" key="1">
    <source>
        <dbReference type="SAM" id="MobiDB-lite"/>
    </source>
</evidence>
<dbReference type="EMBL" id="JBHSPR010000029">
    <property type="protein sequence ID" value="MFC6020103.1"/>
    <property type="molecule type" value="Genomic_DNA"/>
</dbReference>
<sequence length="80" mass="8631">MEEFSSGGAGAGHLGATAIHERTEVIDQDDRSAGIHAMMMPDTVMIRHPDLPPTGRVQLGQSRHLPWPSTGSVGIRNCRK</sequence>
<feature type="region of interest" description="Disordered" evidence="1">
    <location>
        <begin position="1"/>
        <end position="25"/>
    </location>
</feature>
<evidence type="ECO:0000313" key="3">
    <source>
        <dbReference type="Proteomes" id="UP001596203"/>
    </source>
</evidence>
<dbReference type="Proteomes" id="UP001596203">
    <property type="component" value="Unassembled WGS sequence"/>
</dbReference>